<accession>E4N600</accession>
<sequence>MTAGPENTPQTGENHRVQWLEHGVNVGHAVYGGIHIHSAPVPAAPSGRYPAPALPVPLPTLRTAELRSALHRLSLACAHAAQALSTAGPAPAGEESQ</sequence>
<reference evidence="1 2" key="1">
    <citation type="journal article" date="2010" name="DNA Res.">
        <title>Genome sequence of Kitasatospora setae NBRC 14216T: an evolutionary snapshot of the family Streptomycetaceae.</title>
        <authorList>
            <person name="Ichikawa N."/>
            <person name="Oguchi A."/>
            <person name="Ikeda H."/>
            <person name="Ishikawa J."/>
            <person name="Kitani S."/>
            <person name="Watanabe Y."/>
            <person name="Nakamura S."/>
            <person name="Katano Y."/>
            <person name="Kishi E."/>
            <person name="Sasagawa M."/>
            <person name="Ankai A."/>
            <person name="Fukui S."/>
            <person name="Hashimoto Y."/>
            <person name="Kamata S."/>
            <person name="Otoguro M."/>
            <person name="Tanikawa S."/>
            <person name="Nihira T."/>
            <person name="Horinouchi S."/>
            <person name="Ohnishi Y."/>
            <person name="Hayakawa M."/>
            <person name="Kuzuyama T."/>
            <person name="Arisawa A."/>
            <person name="Nomoto F."/>
            <person name="Miura H."/>
            <person name="Takahashi Y."/>
            <person name="Fujita N."/>
        </authorList>
    </citation>
    <scope>NUCLEOTIDE SEQUENCE [LARGE SCALE GENOMIC DNA]</scope>
    <source>
        <strain evidence="2">ATCC 33774 / DSM 43861 / JCM 3304 / KCC A-0304 / NBRC 14216 / KM-6054</strain>
    </source>
</reference>
<evidence type="ECO:0000313" key="1">
    <source>
        <dbReference type="EMBL" id="BAJ26631.1"/>
    </source>
</evidence>
<dbReference type="PATRIC" id="fig|452652.3.peg.779"/>
<dbReference type="Proteomes" id="UP000007076">
    <property type="component" value="Chromosome"/>
</dbReference>
<name>E4N600_KITSK</name>
<dbReference type="KEGG" id="ksk:KSE_07920"/>
<protein>
    <submittedName>
        <fullName evidence="1">Uncharacterized protein</fullName>
    </submittedName>
</protein>
<evidence type="ECO:0000313" key="2">
    <source>
        <dbReference type="Proteomes" id="UP000007076"/>
    </source>
</evidence>
<dbReference type="AlphaFoldDB" id="E4N600"/>
<dbReference type="HOGENOM" id="CLU_2343013_0_0_11"/>
<gene>
    <name evidence="1" type="ordered locus">KSE_07920</name>
</gene>
<organism evidence="1 2">
    <name type="scientific">Kitasatospora setae (strain ATCC 33774 / DSM 43861 / JCM 3304 / KCC A-0304 / NBRC 14216 / KM-6054)</name>
    <name type="common">Streptomyces setae</name>
    <dbReference type="NCBI Taxonomy" id="452652"/>
    <lineage>
        <taxon>Bacteria</taxon>
        <taxon>Bacillati</taxon>
        <taxon>Actinomycetota</taxon>
        <taxon>Actinomycetes</taxon>
        <taxon>Kitasatosporales</taxon>
        <taxon>Streptomycetaceae</taxon>
        <taxon>Kitasatospora</taxon>
    </lineage>
</organism>
<dbReference type="RefSeq" id="WP_014133950.1">
    <property type="nucleotide sequence ID" value="NC_016109.1"/>
</dbReference>
<dbReference type="STRING" id="452652.KSE_07920"/>
<dbReference type="EMBL" id="AP010968">
    <property type="protein sequence ID" value="BAJ26631.1"/>
    <property type="molecule type" value="Genomic_DNA"/>
</dbReference>
<proteinExistence type="predicted"/>
<keyword evidence="2" id="KW-1185">Reference proteome</keyword>